<dbReference type="EMBL" id="ATBP01002935">
    <property type="protein sequence ID" value="ETR65326.1"/>
    <property type="molecule type" value="Genomic_DNA"/>
</dbReference>
<gene>
    <name evidence="1" type="ORF">OMM_14426</name>
</gene>
<organism evidence="1 2">
    <name type="scientific">Candidatus Magnetoglobus multicellularis str. Araruama</name>
    <dbReference type="NCBI Taxonomy" id="890399"/>
    <lineage>
        <taxon>Bacteria</taxon>
        <taxon>Pseudomonadati</taxon>
        <taxon>Thermodesulfobacteriota</taxon>
        <taxon>Desulfobacteria</taxon>
        <taxon>Desulfobacterales</taxon>
        <taxon>Desulfobacteraceae</taxon>
        <taxon>Candidatus Magnetoglobus</taxon>
    </lineage>
</organism>
<evidence type="ECO:0000313" key="2">
    <source>
        <dbReference type="Proteomes" id="UP000189670"/>
    </source>
</evidence>
<dbReference type="AlphaFoldDB" id="A0A1V1NS50"/>
<protein>
    <submittedName>
        <fullName evidence="1">Uncharacterized protein</fullName>
    </submittedName>
</protein>
<dbReference type="Proteomes" id="UP000189670">
    <property type="component" value="Unassembled WGS sequence"/>
</dbReference>
<feature type="non-terminal residue" evidence="1">
    <location>
        <position position="1"/>
    </location>
</feature>
<name>A0A1V1NS50_9BACT</name>
<accession>A0A1V1NS50</accession>
<reference evidence="2" key="1">
    <citation type="submission" date="2012-11" db="EMBL/GenBank/DDBJ databases">
        <authorList>
            <person name="Lucero-Rivera Y.E."/>
            <person name="Tovar-Ramirez D."/>
        </authorList>
    </citation>
    <scope>NUCLEOTIDE SEQUENCE [LARGE SCALE GENOMIC DNA]</scope>
    <source>
        <strain evidence="2">Araruama</strain>
    </source>
</reference>
<evidence type="ECO:0000313" key="1">
    <source>
        <dbReference type="EMBL" id="ETR65326.1"/>
    </source>
</evidence>
<dbReference type="NCBIfam" id="NF041763">
    <property type="entry name" value="sort_motif_CFI"/>
    <property type="match status" value="1"/>
</dbReference>
<proteinExistence type="predicted"/>
<sequence length="302" mass="33344">SVDVSHKNHATGFDLQVIQTNAKSFVMTVNGQPLAISEYTGNGTSEKPFVYAWQTQMATDWQDDKPRPGDKTTELKFNFYDGMTLIDDYTVTYIDYGSEESKEEDKPVTQKAFEGGLYNSKAESITRGKTEFYPLMGTSLNMRITAPDQSERDITIEIPPIPLEYLSSDQRIRSTDSLRIETSYYTFGSDAIATGVQLKLFHLNGQNVALNPSVRRKADAPVIGLPILVNTKVYQSGTFKAMVCENEASVFEETNLSVIDHGDGYLEIQTHHLSGFGVEVVPESAGSGDDDGNCFIGVLLGM</sequence>
<comment type="caution">
    <text evidence="1">The sequence shown here is derived from an EMBL/GenBank/DDBJ whole genome shotgun (WGS) entry which is preliminary data.</text>
</comment>